<evidence type="ECO:0000256" key="2">
    <source>
        <dbReference type="ARBA" id="ARBA00022481"/>
    </source>
</evidence>
<dbReference type="InterPro" id="IPR005139">
    <property type="entry name" value="PCRF"/>
</dbReference>
<dbReference type="SMART" id="SM00937">
    <property type="entry name" value="PCRF"/>
    <property type="match status" value="1"/>
</dbReference>
<dbReference type="Gene3D" id="3.30.160.20">
    <property type="match status" value="1"/>
</dbReference>
<keyword evidence="3" id="KW-0648">Protein biosynthesis</keyword>
<feature type="domain" description="Prokaryotic-type class I peptide chain release factors" evidence="5">
    <location>
        <begin position="258"/>
        <end position="274"/>
    </location>
</feature>
<dbReference type="NCBIfam" id="NF001859">
    <property type="entry name" value="PRK00591.1"/>
    <property type="match status" value="1"/>
</dbReference>
<dbReference type="Pfam" id="PF00472">
    <property type="entry name" value="RF-1"/>
    <property type="match status" value="1"/>
</dbReference>
<dbReference type="Gene3D" id="6.10.140.1950">
    <property type="match status" value="1"/>
</dbReference>
<dbReference type="InterPro" id="IPR050057">
    <property type="entry name" value="Prokaryotic/Mito_RF"/>
</dbReference>
<evidence type="ECO:0000256" key="1">
    <source>
        <dbReference type="ARBA" id="ARBA00010835"/>
    </source>
</evidence>
<reference evidence="6" key="1">
    <citation type="submission" date="2021-06" db="EMBL/GenBank/DDBJ databases">
        <authorList>
            <consortium name="DOE Joint Genome Institute"/>
            <person name="Mondo S.J."/>
            <person name="Amses K.R."/>
            <person name="Simmons D.R."/>
            <person name="Longcore J.E."/>
            <person name="Seto K."/>
            <person name="Alves G.H."/>
            <person name="Bonds A.E."/>
            <person name="Quandt C.A."/>
            <person name="Davis W.J."/>
            <person name="Chang Y."/>
            <person name="Letcher P.M."/>
            <person name="Powell M.J."/>
            <person name="Kuo A."/>
            <person name="Labutti K."/>
            <person name="Pangilinan J."/>
            <person name="Andreopoulos W."/>
            <person name="Tritt A."/>
            <person name="Riley R."/>
            <person name="Hundley H."/>
            <person name="Johnson J."/>
            <person name="Lipzen A."/>
            <person name="Barry K."/>
            <person name="Berbee M.L."/>
            <person name="Buchler N.E."/>
            <person name="Grigoriev I.V."/>
            <person name="Spatafora J.W."/>
            <person name="Stajich J.E."/>
            <person name="James T.Y."/>
        </authorList>
    </citation>
    <scope>NUCLEOTIDE SEQUENCE</scope>
    <source>
        <strain evidence="6">AG</strain>
    </source>
</reference>
<sequence length="390" mass="44042">MWARACFRIRLPSGRRYASRFAETSLVTPQLESKLKTLAERHESLIAKLNHTESMETAAIASVSKEAAELSQLTTLYGEWNRANTDLDELFNLLSSSSNDEDMLEMAREEHQGLTETLQRIEMDIVTELVPKDSADEGSAILEIRAGAGGDEAALFAAEMTKMYERFAQERRWKWELLSCSELEGGAKGYKDVTVNIAGKSVFGQLKYESGVHRVQRVPATESQGRIHTSTITVAILPQPTEVDVQIKDSDLRIDVYRSSGAGGQHVNTTDSAVRITHIPTGMTVAMQDERSQHKNKLKAMKVLRAKIYEQERLKTDMARRDSRNKQIGSGDRSEKIRTYNYPQNRVTDHRINLTLYELELIMTGQNLPNIIDRLKIHYDTEALLAINVE</sequence>
<dbReference type="FunFam" id="3.30.160.20:FF:000004">
    <property type="entry name" value="Peptide chain release factor 1"/>
    <property type="match status" value="1"/>
</dbReference>
<dbReference type="Pfam" id="PF03462">
    <property type="entry name" value="PCRF"/>
    <property type="match status" value="1"/>
</dbReference>
<proteinExistence type="inferred from homology"/>
<dbReference type="GO" id="GO:0005739">
    <property type="term" value="C:mitochondrion"/>
    <property type="evidence" value="ECO:0007669"/>
    <property type="project" value="GOC"/>
</dbReference>
<protein>
    <recommendedName>
        <fullName evidence="5">Prokaryotic-type class I peptide chain release factors domain-containing protein</fullName>
    </recommendedName>
</protein>
<dbReference type="GeneID" id="75916778"/>
<dbReference type="EMBL" id="MU620952">
    <property type="protein sequence ID" value="KAI8576648.1"/>
    <property type="molecule type" value="Genomic_DNA"/>
</dbReference>
<gene>
    <name evidence="6" type="ORF">K450DRAFT_256044</name>
</gene>
<dbReference type="GO" id="GO:0032543">
    <property type="term" value="P:mitochondrial translation"/>
    <property type="evidence" value="ECO:0007669"/>
    <property type="project" value="UniProtKB-ARBA"/>
</dbReference>
<dbReference type="SUPFAM" id="SSF75620">
    <property type="entry name" value="Release factor"/>
    <property type="match status" value="1"/>
</dbReference>
<dbReference type="NCBIfam" id="TIGR00019">
    <property type="entry name" value="prfA"/>
    <property type="match status" value="1"/>
</dbReference>
<evidence type="ECO:0000256" key="4">
    <source>
        <dbReference type="SAM" id="MobiDB-lite"/>
    </source>
</evidence>
<dbReference type="GO" id="GO:0016149">
    <property type="term" value="F:translation release factor activity, codon specific"/>
    <property type="evidence" value="ECO:0007669"/>
    <property type="project" value="InterPro"/>
</dbReference>
<evidence type="ECO:0000313" key="6">
    <source>
        <dbReference type="EMBL" id="KAI8576648.1"/>
    </source>
</evidence>
<dbReference type="PANTHER" id="PTHR43804">
    <property type="entry name" value="LD18447P"/>
    <property type="match status" value="1"/>
</dbReference>
<dbReference type="RefSeq" id="XP_051441652.1">
    <property type="nucleotide sequence ID" value="XM_051591435.1"/>
</dbReference>
<organism evidence="6 7">
    <name type="scientific">Umbelopsis ramanniana AG</name>
    <dbReference type="NCBI Taxonomy" id="1314678"/>
    <lineage>
        <taxon>Eukaryota</taxon>
        <taxon>Fungi</taxon>
        <taxon>Fungi incertae sedis</taxon>
        <taxon>Mucoromycota</taxon>
        <taxon>Mucoromycotina</taxon>
        <taxon>Umbelopsidomycetes</taxon>
        <taxon>Umbelopsidales</taxon>
        <taxon>Umbelopsidaceae</taxon>
        <taxon>Umbelopsis</taxon>
    </lineage>
</organism>
<dbReference type="PANTHER" id="PTHR43804:SF7">
    <property type="entry name" value="LD18447P"/>
    <property type="match status" value="1"/>
</dbReference>
<dbReference type="HAMAP" id="MF_00093">
    <property type="entry name" value="Rel_fac_1"/>
    <property type="match status" value="1"/>
</dbReference>
<reference evidence="6" key="2">
    <citation type="journal article" date="2022" name="Proc. Natl. Acad. Sci. U.S.A.">
        <title>Diploid-dominant life cycles characterize the early evolution of Fungi.</title>
        <authorList>
            <person name="Amses K.R."/>
            <person name="Simmons D.R."/>
            <person name="Longcore J.E."/>
            <person name="Mondo S.J."/>
            <person name="Seto K."/>
            <person name="Jeronimo G.H."/>
            <person name="Bonds A.E."/>
            <person name="Quandt C.A."/>
            <person name="Davis W.J."/>
            <person name="Chang Y."/>
            <person name="Federici B.A."/>
            <person name="Kuo A."/>
            <person name="LaButti K."/>
            <person name="Pangilinan J."/>
            <person name="Andreopoulos W."/>
            <person name="Tritt A."/>
            <person name="Riley R."/>
            <person name="Hundley H."/>
            <person name="Johnson J."/>
            <person name="Lipzen A."/>
            <person name="Barry K."/>
            <person name="Lang B.F."/>
            <person name="Cuomo C.A."/>
            <person name="Buchler N.E."/>
            <person name="Grigoriev I.V."/>
            <person name="Spatafora J.W."/>
            <person name="Stajich J.E."/>
            <person name="James T.Y."/>
        </authorList>
    </citation>
    <scope>NUCLEOTIDE SEQUENCE</scope>
    <source>
        <strain evidence="6">AG</strain>
    </source>
</reference>
<dbReference type="Proteomes" id="UP001206595">
    <property type="component" value="Unassembled WGS sequence"/>
</dbReference>
<evidence type="ECO:0000259" key="5">
    <source>
        <dbReference type="PROSITE" id="PS00745"/>
    </source>
</evidence>
<evidence type="ECO:0000313" key="7">
    <source>
        <dbReference type="Proteomes" id="UP001206595"/>
    </source>
</evidence>
<dbReference type="InterPro" id="IPR004373">
    <property type="entry name" value="RF-1"/>
</dbReference>
<dbReference type="PROSITE" id="PS00745">
    <property type="entry name" value="RF_PROK_I"/>
    <property type="match status" value="1"/>
</dbReference>
<comment type="caution">
    <text evidence="6">The sequence shown here is derived from an EMBL/GenBank/DDBJ whole genome shotgun (WGS) entry which is preliminary data.</text>
</comment>
<name>A0AAD5HBX6_UMBRA</name>
<dbReference type="Gene3D" id="3.30.70.1660">
    <property type="match status" value="1"/>
</dbReference>
<evidence type="ECO:0000256" key="3">
    <source>
        <dbReference type="ARBA" id="ARBA00022917"/>
    </source>
</evidence>
<dbReference type="AlphaFoldDB" id="A0AAD5HBX6"/>
<comment type="similarity">
    <text evidence="1">Belongs to the prokaryotic/mitochondrial release factor family.</text>
</comment>
<dbReference type="InterPro" id="IPR045853">
    <property type="entry name" value="Pep_chain_release_fac_I_sf"/>
</dbReference>
<keyword evidence="2" id="KW-0488">Methylation</keyword>
<feature type="region of interest" description="Disordered" evidence="4">
    <location>
        <begin position="317"/>
        <end position="342"/>
    </location>
</feature>
<dbReference type="FunFam" id="3.30.70.1660:FF:000002">
    <property type="entry name" value="Peptide chain release factor 1"/>
    <property type="match status" value="1"/>
</dbReference>
<keyword evidence="7" id="KW-1185">Reference proteome</keyword>
<dbReference type="InterPro" id="IPR000352">
    <property type="entry name" value="Pep_chain_release_fac_I"/>
</dbReference>
<accession>A0AAD5HBX6</accession>